<dbReference type="AlphaFoldDB" id="A0A540VCH6"/>
<protein>
    <recommendedName>
        <fullName evidence="3">Redoxin domain-containing protein</fullName>
    </recommendedName>
</protein>
<evidence type="ECO:0008006" key="3">
    <source>
        <dbReference type="Google" id="ProtNLM"/>
    </source>
</evidence>
<gene>
    <name evidence="1" type="ORF">FKZ61_16325</name>
</gene>
<dbReference type="EMBL" id="VIGC01000023">
    <property type="protein sequence ID" value="TQE94474.1"/>
    <property type="molecule type" value="Genomic_DNA"/>
</dbReference>
<dbReference type="SUPFAM" id="SSF52833">
    <property type="entry name" value="Thioredoxin-like"/>
    <property type="match status" value="1"/>
</dbReference>
<sequence>MTLRSGTQIPNWPFTSPTGETVAMEDFRHRCNLVVALLGAADQPTVAPMLDALAARAGDLAFEDATALAVVQGSAGTAAALAGRVPAEAADRLLVVADTAGLLQDEPPTLYVVDRYGQIYAVQPLPTGPVDAETAAHAVEEAVGWLRFVNLQCPECGVPEWPTA</sequence>
<proteinExistence type="predicted"/>
<reference evidence="1 2" key="1">
    <citation type="submission" date="2019-06" db="EMBL/GenBank/DDBJ databases">
        <title>Genome sequence of Litorilinea aerophila BAA-2444.</title>
        <authorList>
            <person name="Maclea K.S."/>
            <person name="Maurais E.G."/>
            <person name="Iannazzi L.C."/>
        </authorList>
    </citation>
    <scope>NUCLEOTIDE SEQUENCE [LARGE SCALE GENOMIC DNA]</scope>
    <source>
        <strain evidence="1 2">ATCC BAA-2444</strain>
    </source>
</reference>
<evidence type="ECO:0000313" key="2">
    <source>
        <dbReference type="Proteomes" id="UP000317371"/>
    </source>
</evidence>
<organism evidence="1 2">
    <name type="scientific">Litorilinea aerophila</name>
    <dbReference type="NCBI Taxonomy" id="1204385"/>
    <lineage>
        <taxon>Bacteria</taxon>
        <taxon>Bacillati</taxon>
        <taxon>Chloroflexota</taxon>
        <taxon>Caldilineae</taxon>
        <taxon>Caldilineales</taxon>
        <taxon>Caldilineaceae</taxon>
        <taxon>Litorilinea</taxon>
    </lineage>
</organism>
<comment type="caution">
    <text evidence="1">The sequence shown here is derived from an EMBL/GenBank/DDBJ whole genome shotgun (WGS) entry which is preliminary data.</text>
</comment>
<dbReference type="InParanoid" id="A0A540VCH6"/>
<evidence type="ECO:0000313" key="1">
    <source>
        <dbReference type="EMBL" id="TQE94474.1"/>
    </source>
</evidence>
<dbReference type="Proteomes" id="UP000317371">
    <property type="component" value="Unassembled WGS sequence"/>
</dbReference>
<name>A0A540VCH6_9CHLR</name>
<keyword evidence="2" id="KW-1185">Reference proteome</keyword>
<accession>A0A540VCH6</accession>
<dbReference type="Gene3D" id="3.40.30.10">
    <property type="entry name" value="Glutaredoxin"/>
    <property type="match status" value="1"/>
</dbReference>
<dbReference type="InterPro" id="IPR036249">
    <property type="entry name" value="Thioredoxin-like_sf"/>
</dbReference>
<dbReference type="RefSeq" id="WP_141611221.1">
    <property type="nucleotide sequence ID" value="NZ_VIGC02000023.1"/>
</dbReference>